<evidence type="ECO:0000256" key="1">
    <source>
        <dbReference type="ARBA" id="ARBA00010529"/>
    </source>
</evidence>
<dbReference type="PANTHER" id="PTHR33175">
    <property type="entry name" value="DNA-BINDING PROTEIN HU"/>
    <property type="match status" value="1"/>
</dbReference>
<keyword evidence="6" id="KW-0804">Transcription</keyword>
<dbReference type="Pfam" id="PF00216">
    <property type="entry name" value="Bac_DNA_binding"/>
    <property type="match status" value="1"/>
</dbReference>
<keyword evidence="7" id="KW-0233">DNA recombination</keyword>
<keyword evidence="5" id="KW-0238">DNA-binding</keyword>
<evidence type="ECO:0000256" key="4">
    <source>
        <dbReference type="ARBA" id="ARBA00023015"/>
    </source>
</evidence>
<comment type="caution">
    <text evidence="9">The sequence shown here is derived from an EMBL/GenBank/DDBJ whole genome shotgun (WGS) entry which is preliminary data.</text>
</comment>
<name>A0A7C3Z146_9BACT</name>
<comment type="similarity">
    <text evidence="1 8">Belongs to the bacterial histone-like protein family.</text>
</comment>
<dbReference type="PROSITE" id="PS00045">
    <property type="entry name" value="HISTONE_LIKE"/>
    <property type="match status" value="1"/>
</dbReference>
<dbReference type="SUPFAM" id="SSF47729">
    <property type="entry name" value="IHF-like DNA-binding proteins"/>
    <property type="match status" value="1"/>
</dbReference>
<dbReference type="InterPro" id="IPR020816">
    <property type="entry name" value="Histone-like_DNA-bd_CS"/>
</dbReference>
<dbReference type="GO" id="GO:0005829">
    <property type="term" value="C:cytosol"/>
    <property type="evidence" value="ECO:0007669"/>
    <property type="project" value="TreeGrafter"/>
</dbReference>
<dbReference type="GO" id="GO:0009893">
    <property type="term" value="P:positive regulation of metabolic process"/>
    <property type="evidence" value="ECO:0007669"/>
    <property type="project" value="UniProtKB-ARBA"/>
</dbReference>
<evidence type="ECO:0000256" key="8">
    <source>
        <dbReference type="RuleBase" id="RU003939"/>
    </source>
</evidence>
<evidence type="ECO:0000256" key="6">
    <source>
        <dbReference type="ARBA" id="ARBA00023163"/>
    </source>
</evidence>
<dbReference type="EMBL" id="DTMF01000098">
    <property type="protein sequence ID" value="HGF33505.1"/>
    <property type="molecule type" value="Genomic_DNA"/>
</dbReference>
<evidence type="ECO:0000256" key="2">
    <source>
        <dbReference type="ARBA" id="ARBA00018329"/>
    </source>
</evidence>
<dbReference type="PANTHER" id="PTHR33175:SF2">
    <property type="entry name" value="INTEGRATION HOST FACTOR SUBUNIT ALPHA"/>
    <property type="match status" value="1"/>
</dbReference>
<evidence type="ECO:0000256" key="3">
    <source>
        <dbReference type="ARBA" id="ARBA00022845"/>
    </source>
</evidence>
<dbReference type="InterPro" id="IPR010992">
    <property type="entry name" value="IHF-like_DNA-bd_dom_sf"/>
</dbReference>
<keyword evidence="4" id="KW-0805">Transcription regulation</keyword>
<dbReference type="GO" id="GO:0006310">
    <property type="term" value="P:DNA recombination"/>
    <property type="evidence" value="ECO:0007669"/>
    <property type="project" value="UniProtKB-KW"/>
</dbReference>
<dbReference type="InterPro" id="IPR000119">
    <property type="entry name" value="Hist_DNA-bd"/>
</dbReference>
<dbReference type="SMART" id="SM00411">
    <property type="entry name" value="BHL"/>
    <property type="match status" value="1"/>
</dbReference>
<protein>
    <recommendedName>
        <fullName evidence="2">Integration host factor subunit alpha</fullName>
    </recommendedName>
</protein>
<dbReference type="PRINTS" id="PR01727">
    <property type="entry name" value="DNABINDINGHU"/>
</dbReference>
<proteinExistence type="inferred from homology"/>
<dbReference type="GO" id="GO:0006417">
    <property type="term" value="P:regulation of translation"/>
    <property type="evidence" value="ECO:0007669"/>
    <property type="project" value="UniProtKB-KW"/>
</dbReference>
<keyword evidence="3" id="KW-0810">Translation regulation</keyword>
<dbReference type="GO" id="GO:0006355">
    <property type="term" value="P:regulation of DNA-templated transcription"/>
    <property type="evidence" value="ECO:0007669"/>
    <property type="project" value="InterPro"/>
</dbReference>
<dbReference type="CDD" id="cd13835">
    <property type="entry name" value="IHF_A"/>
    <property type="match status" value="1"/>
</dbReference>
<reference evidence="9" key="1">
    <citation type="journal article" date="2020" name="mSystems">
        <title>Genome- and Community-Level Interaction Insights into Carbon Utilization and Element Cycling Functions of Hydrothermarchaeota in Hydrothermal Sediment.</title>
        <authorList>
            <person name="Zhou Z."/>
            <person name="Liu Y."/>
            <person name="Xu W."/>
            <person name="Pan J."/>
            <person name="Luo Z.H."/>
            <person name="Li M."/>
        </authorList>
    </citation>
    <scope>NUCLEOTIDE SEQUENCE [LARGE SCALE GENOMIC DNA]</scope>
    <source>
        <strain evidence="9">SpSt-897</strain>
    </source>
</reference>
<organism evidence="9">
    <name type="scientific">Desulfobacca acetoxidans</name>
    <dbReference type="NCBI Taxonomy" id="60893"/>
    <lineage>
        <taxon>Bacteria</taxon>
        <taxon>Pseudomonadati</taxon>
        <taxon>Thermodesulfobacteriota</taxon>
        <taxon>Desulfobaccia</taxon>
        <taxon>Desulfobaccales</taxon>
        <taxon>Desulfobaccaceae</taxon>
        <taxon>Desulfobacca</taxon>
    </lineage>
</organism>
<dbReference type="InterPro" id="IPR005684">
    <property type="entry name" value="IHF_alpha"/>
</dbReference>
<dbReference type="GO" id="GO:0003677">
    <property type="term" value="F:DNA binding"/>
    <property type="evidence" value="ECO:0007669"/>
    <property type="project" value="UniProtKB-KW"/>
</dbReference>
<dbReference type="Gene3D" id="4.10.520.10">
    <property type="entry name" value="IHF-like DNA-binding proteins"/>
    <property type="match status" value="1"/>
</dbReference>
<dbReference type="AlphaFoldDB" id="A0A7C3Z146"/>
<evidence type="ECO:0000313" key="9">
    <source>
        <dbReference type="EMBL" id="HGF33505.1"/>
    </source>
</evidence>
<sequence length="97" mass="10950">MALTKEKLINRLQVQVGLGKQESREVVERVLGIIKETLANGEDLLISGFGKFSVRQKNARRGRNPQTKENLILRARKVVVFKTSGVLRHRINGSRSL</sequence>
<accession>A0A7C3Z146</accession>
<evidence type="ECO:0000256" key="7">
    <source>
        <dbReference type="ARBA" id="ARBA00023172"/>
    </source>
</evidence>
<evidence type="ECO:0000256" key="5">
    <source>
        <dbReference type="ARBA" id="ARBA00023125"/>
    </source>
</evidence>
<gene>
    <name evidence="9" type="ORF">ENW96_03820</name>
</gene>
<dbReference type="GO" id="GO:0030527">
    <property type="term" value="F:structural constituent of chromatin"/>
    <property type="evidence" value="ECO:0007669"/>
    <property type="project" value="InterPro"/>
</dbReference>